<dbReference type="Gene3D" id="1.10.10.60">
    <property type="entry name" value="Homeodomain-like"/>
    <property type="match status" value="1"/>
</dbReference>
<proteinExistence type="predicted"/>
<dbReference type="GO" id="GO:0005634">
    <property type="term" value="C:nucleus"/>
    <property type="evidence" value="ECO:0007669"/>
    <property type="project" value="UniProtKB-SubCell"/>
</dbReference>
<dbReference type="SUPFAM" id="SSF46689">
    <property type="entry name" value="Homeodomain-like"/>
    <property type="match status" value="1"/>
</dbReference>
<gene>
    <name evidence="3" type="ORF">CLUMA_CG008787</name>
</gene>
<dbReference type="EMBL" id="CVRI01000041">
    <property type="protein sequence ID" value="CRK95378.1"/>
    <property type="molecule type" value="Genomic_DNA"/>
</dbReference>
<dbReference type="InterPro" id="IPR007889">
    <property type="entry name" value="HTH_Psq"/>
</dbReference>
<dbReference type="InterPro" id="IPR009057">
    <property type="entry name" value="Homeodomain-like_sf"/>
</dbReference>
<sequence length="85" mass="9864">MPLKSHNVKHQARTLRQKLLIVDKLKKSGDSISDVMKEFNMKQSTVSTIIENEIDLTITNDCLDVLEENLTTIRKYHYDLILSFT</sequence>
<evidence type="ECO:0000313" key="4">
    <source>
        <dbReference type="Proteomes" id="UP000183832"/>
    </source>
</evidence>
<reference evidence="3 4" key="1">
    <citation type="submission" date="2015-04" db="EMBL/GenBank/DDBJ databases">
        <authorList>
            <person name="Syromyatnikov M.Y."/>
            <person name="Popov V.N."/>
        </authorList>
    </citation>
    <scope>NUCLEOTIDE SEQUENCE [LARGE SCALE GENOMIC DNA]</scope>
</reference>
<dbReference type="Pfam" id="PF04218">
    <property type="entry name" value="CENP-B_N"/>
    <property type="match status" value="1"/>
</dbReference>
<evidence type="ECO:0000313" key="3">
    <source>
        <dbReference type="EMBL" id="CRK95378.1"/>
    </source>
</evidence>
<organism evidence="3 4">
    <name type="scientific">Clunio marinus</name>
    <dbReference type="NCBI Taxonomy" id="568069"/>
    <lineage>
        <taxon>Eukaryota</taxon>
        <taxon>Metazoa</taxon>
        <taxon>Ecdysozoa</taxon>
        <taxon>Arthropoda</taxon>
        <taxon>Hexapoda</taxon>
        <taxon>Insecta</taxon>
        <taxon>Pterygota</taxon>
        <taxon>Neoptera</taxon>
        <taxon>Endopterygota</taxon>
        <taxon>Diptera</taxon>
        <taxon>Nematocera</taxon>
        <taxon>Chironomoidea</taxon>
        <taxon>Chironomidae</taxon>
        <taxon>Clunio</taxon>
    </lineage>
</organism>
<comment type="subcellular location">
    <subcellularLocation>
        <location evidence="1">Nucleus</location>
    </subcellularLocation>
</comment>
<dbReference type="AlphaFoldDB" id="A0A1J1I6L5"/>
<evidence type="ECO:0000256" key="1">
    <source>
        <dbReference type="ARBA" id="ARBA00004123"/>
    </source>
</evidence>
<dbReference type="Proteomes" id="UP000183832">
    <property type="component" value="Unassembled WGS sequence"/>
</dbReference>
<protein>
    <submittedName>
        <fullName evidence="3">CLUMA_CG008787, isoform A</fullName>
    </submittedName>
</protein>
<feature type="domain" description="HTH psq-type" evidence="2">
    <location>
        <begin position="14"/>
        <end position="56"/>
    </location>
</feature>
<name>A0A1J1I6L5_9DIPT</name>
<dbReference type="GO" id="GO:0003677">
    <property type="term" value="F:DNA binding"/>
    <property type="evidence" value="ECO:0007669"/>
    <property type="project" value="InterPro"/>
</dbReference>
<keyword evidence="4" id="KW-1185">Reference proteome</keyword>
<evidence type="ECO:0000259" key="2">
    <source>
        <dbReference type="Pfam" id="PF04218"/>
    </source>
</evidence>
<accession>A0A1J1I6L5</accession>